<dbReference type="EMBL" id="RAQH01000001">
    <property type="protein sequence ID" value="RKE89949.1"/>
    <property type="molecule type" value="Genomic_DNA"/>
</dbReference>
<dbReference type="Pfam" id="PF09697">
    <property type="entry name" value="Porph_ging"/>
    <property type="match status" value="1"/>
</dbReference>
<dbReference type="Proteomes" id="UP000285906">
    <property type="component" value="Unassembled WGS sequence"/>
</dbReference>
<reference evidence="2 3" key="1">
    <citation type="submission" date="2018-09" db="EMBL/GenBank/DDBJ databases">
        <title>Genomic Encyclopedia of Archaeal and Bacterial Type Strains, Phase II (KMG-II): from individual species to whole genera.</title>
        <authorList>
            <person name="Goeker M."/>
        </authorList>
    </citation>
    <scope>NUCLEOTIDE SEQUENCE [LARGE SCALE GENOMIC DNA]</scope>
    <source>
        <strain evidence="2 3">DSM 27620</strain>
    </source>
</reference>
<accession>A0A420DEG3</accession>
<sequence>MKKIFILMMLFSFLGKMMSQTERYVYRTEVNPDTINLVDMKVETTFLDVRNNRSLFISESKLLRDSLKTVLRQQEKPEIKKSKKNKPEFPKLANGKSIQPTFFEYFITKDYADKTINFVENIGSKQVYYQEDRKLNWNISPQTSDYNGYKVQKATINFGGRIWTAWFAPEIKISDGPYKLSGLPGLILKLEDDKGDYKFNFVKKLSIPNSFSEDIKPDARKSTRINFQGDKASVKMEMAKNKDAEIDLDNFSPGGGRGMHQRNGMNGRFGGQPGQGMNGGMPNGEMGTPDVQMGSTPRSSTGNGNMMSFGNTNPIELSNK</sequence>
<dbReference type="OrthoDB" id="1440774at2"/>
<gene>
    <name evidence="2" type="ORF">BXY58_0532</name>
</gene>
<name>A0A420DEG3_9FLAO</name>
<evidence type="ECO:0000313" key="2">
    <source>
        <dbReference type="EMBL" id="RKE89949.1"/>
    </source>
</evidence>
<feature type="compositionally biased region" description="Gly residues" evidence="1">
    <location>
        <begin position="270"/>
        <end position="282"/>
    </location>
</feature>
<proteinExistence type="predicted"/>
<organism evidence="2 3">
    <name type="scientific">Epilithonimonas arachidiradicis</name>
    <dbReference type="NCBI Taxonomy" id="1617282"/>
    <lineage>
        <taxon>Bacteria</taxon>
        <taxon>Pseudomonadati</taxon>
        <taxon>Bacteroidota</taxon>
        <taxon>Flavobacteriia</taxon>
        <taxon>Flavobacteriales</taxon>
        <taxon>Weeksellaceae</taxon>
        <taxon>Chryseobacterium group</taxon>
        <taxon>Epilithonimonas</taxon>
    </lineage>
</organism>
<comment type="caution">
    <text evidence="2">The sequence shown here is derived from an EMBL/GenBank/DDBJ whole genome shotgun (WGS) entry which is preliminary data.</text>
</comment>
<dbReference type="RefSeq" id="WP_120212234.1">
    <property type="nucleotide sequence ID" value="NZ_BMCW01000001.1"/>
</dbReference>
<evidence type="ECO:0000313" key="3">
    <source>
        <dbReference type="Proteomes" id="UP000285906"/>
    </source>
</evidence>
<evidence type="ECO:0000256" key="1">
    <source>
        <dbReference type="SAM" id="MobiDB-lite"/>
    </source>
</evidence>
<dbReference type="NCBIfam" id="TIGR01200">
    <property type="entry name" value="GLPGLI"/>
    <property type="match status" value="1"/>
</dbReference>
<feature type="compositionally biased region" description="Polar residues" evidence="1">
    <location>
        <begin position="293"/>
        <end position="320"/>
    </location>
</feature>
<protein>
    <submittedName>
        <fullName evidence="2">GLPGLI family protein</fullName>
    </submittedName>
</protein>
<dbReference type="AlphaFoldDB" id="A0A420DEG3"/>
<dbReference type="InterPro" id="IPR005901">
    <property type="entry name" value="GLPGLI"/>
</dbReference>
<feature type="region of interest" description="Disordered" evidence="1">
    <location>
        <begin position="270"/>
        <end position="320"/>
    </location>
</feature>